<gene>
    <name evidence="1" type="ORF">J2Y69_000906</name>
</gene>
<sequence>MSALLGRLTEWLMRRRSSLPGWMNRAMESVARNPDGLLGRLAGRLLRGEDVAPTTVPSAPLRLYIAPTNYSGQGYAWARAVERADQGVGARNVAVELPGGYGFSADTTVPIATVNASAEWAEAEWQSARRFTHVLVEAERSMFGRRFSRDLRAEIAALEDAGVAVAYLCHGTDIRDPEAHARRTPWSPYPEDPRTSSLGEDARVNLRLLTELRRPTFVSTPDLIDDVPWARWCPVVVDGTPFATDDAPFSGAVPRVVHVSSSTVQKGSHLIEPAVSALRSRGVIDYRLVTGAASSEMPGVYAAADIVLDQFRLGSYGVAACEAMAAGRVVVGHVLPSVRERVRADHGVELPIVEATPDTVQDVLMELSDDRERARGIAAAGPGFVAAVHDGRASASALIDGWIRRSDRS</sequence>
<evidence type="ECO:0000313" key="2">
    <source>
        <dbReference type="Proteomes" id="UP001259347"/>
    </source>
</evidence>
<name>A0ABU1S9N2_9MICO</name>
<dbReference type="SUPFAM" id="SSF53756">
    <property type="entry name" value="UDP-Glycosyltransferase/glycogen phosphorylase"/>
    <property type="match status" value="1"/>
</dbReference>
<keyword evidence="2" id="KW-1185">Reference proteome</keyword>
<evidence type="ECO:0008006" key="3">
    <source>
        <dbReference type="Google" id="ProtNLM"/>
    </source>
</evidence>
<dbReference type="Gene3D" id="3.40.50.2000">
    <property type="entry name" value="Glycogen Phosphorylase B"/>
    <property type="match status" value="1"/>
</dbReference>
<dbReference type="RefSeq" id="WP_310018006.1">
    <property type="nucleotide sequence ID" value="NZ_JAVDUM010000003.1"/>
</dbReference>
<evidence type="ECO:0000313" key="1">
    <source>
        <dbReference type="EMBL" id="MDR6866314.1"/>
    </source>
</evidence>
<accession>A0ABU1S9N2</accession>
<proteinExistence type="predicted"/>
<protein>
    <recommendedName>
        <fullName evidence="3">Glycosyltransferase</fullName>
    </recommendedName>
</protein>
<dbReference type="Proteomes" id="UP001259347">
    <property type="component" value="Unassembled WGS sequence"/>
</dbReference>
<dbReference type="EMBL" id="JAVDUM010000003">
    <property type="protein sequence ID" value="MDR6866314.1"/>
    <property type="molecule type" value="Genomic_DNA"/>
</dbReference>
<organism evidence="1 2">
    <name type="scientific">Microbacterium resistens</name>
    <dbReference type="NCBI Taxonomy" id="156977"/>
    <lineage>
        <taxon>Bacteria</taxon>
        <taxon>Bacillati</taxon>
        <taxon>Actinomycetota</taxon>
        <taxon>Actinomycetes</taxon>
        <taxon>Micrococcales</taxon>
        <taxon>Microbacteriaceae</taxon>
        <taxon>Microbacterium</taxon>
    </lineage>
</organism>
<reference evidence="1 2" key="1">
    <citation type="submission" date="2023-07" db="EMBL/GenBank/DDBJ databases">
        <title>Sorghum-associated microbial communities from plants grown in Nebraska, USA.</title>
        <authorList>
            <person name="Schachtman D."/>
        </authorList>
    </citation>
    <scope>NUCLEOTIDE SEQUENCE [LARGE SCALE GENOMIC DNA]</scope>
    <source>
        <strain evidence="1 2">2980</strain>
    </source>
</reference>
<comment type="caution">
    <text evidence="1">The sequence shown here is derived from an EMBL/GenBank/DDBJ whole genome shotgun (WGS) entry which is preliminary data.</text>
</comment>